<accession>A0A0J6S0Q1</accession>
<evidence type="ECO:0000256" key="3">
    <source>
        <dbReference type="ARBA" id="ARBA00022729"/>
    </source>
</evidence>
<dbReference type="PATRIC" id="fig|270351.6.peg.5084"/>
<comment type="similarity">
    <text evidence="2">Belongs to the bacterial solute-binding protein SsuA/TauA family.</text>
</comment>
<gene>
    <name evidence="5" type="ORF">VP06_31675</name>
</gene>
<dbReference type="Gene3D" id="3.40.190.10">
    <property type="entry name" value="Periplasmic binding protein-like II"/>
    <property type="match status" value="2"/>
</dbReference>
<evidence type="ECO:0000256" key="4">
    <source>
        <dbReference type="SAM" id="SignalP"/>
    </source>
</evidence>
<feature type="chain" id="PRO_5005281118" description="ABC transporter substrate-binding protein" evidence="4">
    <location>
        <begin position="29"/>
        <end position="337"/>
    </location>
</feature>
<evidence type="ECO:0000313" key="6">
    <source>
        <dbReference type="Proteomes" id="UP000035929"/>
    </source>
</evidence>
<dbReference type="AlphaFoldDB" id="A0A0J6S0Q1"/>
<comment type="subcellular location">
    <subcellularLocation>
        <location evidence="1">Periplasm</location>
    </subcellularLocation>
</comment>
<name>A0A0J6S0Q1_9HYPH</name>
<dbReference type="SUPFAM" id="SSF53850">
    <property type="entry name" value="Periplasmic binding protein-like II"/>
    <property type="match status" value="1"/>
</dbReference>
<protein>
    <recommendedName>
        <fullName evidence="7">ABC transporter substrate-binding protein</fullName>
    </recommendedName>
</protein>
<evidence type="ECO:0008006" key="7">
    <source>
        <dbReference type="Google" id="ProtNLM"/>
    </source>
</evidence>
<dbReference type="OrthoDB" id="9815602at2"/>
<keyword evidence="3 4" id="KW-0732">Signal</keyword>
<dbReference type="Proteomes" id="UP000035929">
    <property type="component" value="Unassembled WGS sequence"/>
</dbReference>
<evidence type="ECO:0000313" key="5">
    <source>
        <dbReference type="EMBL" id="KMO27123.1"/>
    </source>
</evidence>
<evidence type="ECO:0000256" key="2">
    <source>
        <dbReference type="ARBA" id="ARBA00010742"/>
    </source>
</evidence>
<dbReference type="Pfam" id="PF13379">
    <property type="entry name" value="NMT1_2"/>
    <property type="match status" value="1"/>
</dbReference>
<organism evidence="5 6">
    <name type="scientific">Methylobacterium aquaticum</name>
    <dbReference type="NCBI Taxonomy" id="270351"/>
    <lineage>
        <taxon>Bacteria</taxon>
        <taxon>Pseudomonadati</taxon>
        <taxon>Pseudomonadota</taxon>
        <taxon>Alphaproteobacteria</taxon>
        <taxon>Hyphomicrobiales</taxon>
        <taxon>Methylobacteriaceae</taxon>
        <taxon>Methylobacterium</taxon>
    </lineage>
</organism>
<evidence type="ECO:0000256" key="1">
    <source>
        <dbReference type="ARBA" id="ARBA00004418"/>
    </source>
</evidence>
<feature type="signal peptide" evidence="4">
    <location>
        <begin position="1"/>
        <end position="28"/>
    </location>
</feature>
<dbReference type="PANTHER" id="PTHR30024:SF47">
    <property type="entry name" value="TAURINE-BINDING PERIPLASMIC PROTEIN"/>
    <property type="match status" value="1"/>
</dbReference>
<dbReference type="RefSeq" id="WP_048467780.1">
    <property type="nucleotide sequence ID" value="NZ_LABX01000346.1"/>
</dbReference>
<dbReference type="GO" id="GO:0042597">
    <property type="term" value="C:periplasmic space"/>
    <property type="evidence" value="ECO:0007669"/>
    <property type="project" value="UniProtKB-SubCell"/>
</dbReference>
<reference evidence="5 6" key="1">
    <citation type="submission" date="2015-03" db="EMBL/GenBank/DDBJ databases">
        <title>Genome sequencing of Methylobacterium aquaticum DSM16371 type strain.</title>
        <authorList>
            <person name="Chaudhry V."/>
            <person name="Patil P.B."/>
        </authorList>
    </citation>
    <scope>NUCLEOTIDE SEQUENCE [LARGE SCALE GENOMIC DNA]</scope>
    <source>
        <strain evidence="5 6">DSM 16371</strain>
    </source>
</reference>
<dbReference type="PANTHER" id="PTHR30024">
    <property type="entry name" value="ALIPHATIC SULFONATES-BINDING PROTEIN-RELATED"/>
    <property type="match status" value="1"/>
</dbReference>
<dbReference type="EMBL" id="LABX01000346">
    <property type="protein sequence ID" value="KMO27123.1"/>
    <property type="molecule type" value="Genomic_DNA"/>
</dbReference>
<sequence length="337" mass="36054">MPFHFIHRATSCALVFLIGAFGSGTAAAQSRVSLALPAPSLLFAPAYIALERGYFREQGIEPKIIYVAGPGVVPALLGRSADFALVSGGIQIAAAVRNQKLVALANLQDRVTTDIVVRKAVAERFEAARPGDTAARMRALKGLTIGIDAVNGLPHSFLRYLAHKTGMNPETDFTITALQPQAMVAAMKRGTIDAMVFSPPFTLAAEAEGGANWISGPDVDLPELRSFPYNVVLVRPDYCRTEAALCRGFVAALRKAIALMRSEPEAGLAALAKTFEAMEPAILRRSYALFAHHARADVSLTEEMYRNVVAFDRIAGLIPQDAVVPPIGELYSPGIAP</sequence>
<comment type="caution">
    <text evidence="5">The sequence shown here is derived from an EMBL/GenBank/DDBJ whole genome shotgun (WGS) entry which is preliminary data.</text>
</comment>
<proteinExistence type="inferred from homology"/>